<feature type="transmembrane region" description="Helical" evidence="1">
    <location>
        <begin position="459"/>
        <end position="478"/>
    </location>
</feature>
<name>A0AAE3UJW9_9BACT</name>
<protein>
    <recommendedName>
        <fullName evidence="4">Glycosyltransferase RgtA/B/C/D-like domain-containing protein</fullName>
    </recommendedName>
</protein>
<feature type="transmembrane region" description="Helical" evidence="1">
    <location>
        <begin position="115"/>
        <end position="135"/>
    </location>
</feature>
<feature type="transmembrane region" description="Helical" evidence="1">
    <location>
        <begin position="269"/>
        <end position="297"/>
    </location>
</feature>
<dbReference type="Proteomes" id="UP001232063">
    <property type="component" value="Unassembled WGS sequence"/>
</dbReference>
<evidence type="ECO:0000313" key="3">
    <source>
        <dbReference type="Proteomes" id="UP001232063"/>
    </source>
</evidence>
<feature type="transmembrane region" description="Helical" evidence="1">
    <location>
        <begin position="244"/>
        <end position="263"/>
    </location>
</feature>
<comment type="caution">
    <text evidence="2">The sequence shown here is derived from an EMBL/GenBank/DDBJ whole genome shotgun (WGS) entry which is preliminary data.</text>
</comment>
<keyword evidence="1" id="KW-0472">Membrane</keyword>
<feature type="transmembrane region" description="Helical" evidence="1">
    <location>
        <begin position="64"/>
        <end position="84"/>
    </location>
</feature>
<feature type="transmembrane region" description="Helical" evidence="1">
    <location>
        <begin position="309"/>
        <end position="332"/>
    </location>
</feature>
<sequence>MPHKACFYKLCFILSFLVPIYLIYIVENSSYEELISLLKPHYFDTSIEKQEYSSKYFHSQRMPLLRIIIWSLLPIWIVSVCVMCRTNTIKRISQWKQELIHIFQRYKTIWNTIPVVYKWILAFSGIWLYSIKFFFFLTTPENHDASWSFWGFVDQGFWVILTYYPDTNNHIFYNLLCLPFSWLLPGQSLWDMTIPNIVIGTATLLWLFCELSRRWNHETALISVIWIASFYESSRYLFQGRGHLLIVSFSLISTFILLSGELVNSKKVYFPLFILSCILGLYTVPTYVLHLFALYVFGVGYAISYKDKVLFMNLVQAGIWICAGTLICYLPVIGVSGLESLIHTGPAHPMAPDMFQRLYPVFIAEWTEYVLGIFLLFKHAFLVAIPIGISILITLFQKRLDQSIRIWLYFIIVIIVVFIIFSLITRIMPEYRVFSFFIWHLHISFVLVAIHWIPRIKHLSMIIGVVTLLLITGTLLYIRAEHLRALHPMHNDLAF</sequence>
<accession>A0AAE3UJW9</accession>
<feature type="transmembrane region" description="Helical" evidence="1">
    <location>
        <begin position="433"/>
        <end position="452"/>
    </location>
</feature>
<keyword evidence="1" id="KW-0812">Transmembrane</keyword>
<feature type="transmembrane region" description="Helical" evidence="1">
    <location>
        <begin position="407"/>
        <end position="427"/>
    </location>
</feature>
<evidence type="ECO:0008006" key="4">
    <source>
        <dbReference type="Google" id="ProtNLM"/>
    </source>
</evidence>
<proteinExistence type="predicted"/>
<reference evidence="2" key="1">
    <citation type="submission" date="2023-05" db="EMBL/GenBank/DDBJ databases">
        <authorList>
            <person name="Zhang X."/>
        </authorList>
    </citation>
    <scope>NUCLEOTIDE SEQUENCE</scope>
    <source>
        <strain evidence="2">BD1B2-1</strain>
    </source>
</reference>
<evidence type="ECO:0000256" key="1">
    <source>
        <dbReference type="SAM" id="Phobius"/>
    </source>
</evidence>
<feature type="transmembrane region" description="Helical" evidence="1">
    <location>
        <begin position="193"/>
        <end position="209"/>
    </location>
</feature>
<dbReference type="EMBL" id="JASJOU010000026">
    <property type="protein sequence ID" value="MDJ1506687.1"/>
    <property type="molecule type" value="Genomic_DNA"/>
</dbReference>
<keyword evidence="1" id="KW-1133">Transmembrane helix</keyword>
<gene>
    <name evidence="2" type="ORF">QNI22_38965</name>
</gene>
<feature type="transmembrane region" description="Helical" evidence="1">
    <location>
        <begin position="7"/>
        <end position="26"/>
    </location>
</feature>
<feature type="transmembrane region" description="Helical" evidence="1">
    <location>
        <begin position="369"/>
        <end position="395"/>
    </location>
</feature>
<organism evidence="2 3">
    <name type="scientific">Xanthocytophaga agilis</name>
    <dbReference type="NCBI Taxonomy" id="3048010"/>
    <lineage>
        <taxon>Bacteria</taxon>
        <taxon>Pseudomonadati</taxon>
        <taxon>Bacteroidota</taxon>
        <taxon>Cytophagia</taxon>
        <taxon>Cytophagales</taxon>
        <taxon>Rhodocytophagaceae</taxon>
        <taxon>Xanthocytophaga</taxon>
    </lineage>
</organism>
<dbReference type="AlphaFoldDB" id="A0AAE3UJW9"/>
<keyword evidence="3" id="KW-1185">Reference proteome</keyword>
<evidence type="ECO:0000313" key="2">
    <source>
        <dbReference type="EMBL" id="MDJ1506687.1"/>
    </source>
</evidence>